<dbReference type="OrthoDB" id="9770544at2"/>
<dbReference type="GO" id="GO:0046294">
    <property type="term" value="P:formaldehyde catabolic process"/>
    <property type="evidence" value="ECO:0007669"/>
    <property type="project" value="TreeGrafter"/>
</dbReference>
<evidence type="ECO:0000313" key="8">
    <source>
        <dbReference type="EMBL" id="TCD15516.1"/>
    </source>
</evidence>
<dbReference type="SUPFAM" id="SSF50129">
    <property type="entry name" value="GroES-like"/>
    <property type="match status" value="2"/>
</dbReference>
<dbReference type="Gene3D" id="3.40.50.720">
    <property type="entry name" value="NAD(P)-binding Rossmann-like Domain"/>
    <property type="match status" value="1"/>
</dbReference>
<dbReference type="GO" id="GO:0008270">
    <property type="term" value="F:zinc ion binding"/>
    <property type="evidence" value="ECO:0007669"/>
    <property type="project" value="InterPro"/>
</dbReference>
<dbReference type="GO" id="GO:0051903">
    <property type="term" value="F:S-(hydroxymethyl)glutathione dehydrogenase [NAD(P)+] activity"/>
    <property type="evidence" value="ECO:0007669"/>
    <property type="project" value="TreeGrafter"/>
</dbReference>
<proteinExistence type="inferred from homology"/>
<accession>A0A4R0PDY5</accession>
<dbReference type="Gene3D" id="3.90.180.10">
    <property type="entry name" value="Medium-chain alcohol dehydrogenases, catalytic domain"/>
    <property type="match status" value="1"/>
</dbReference>
<gene>
    <name evidence="8" type="ORF">E0D97_07110</name>
</gene>
<keyword evidence="5" id="KW-0520">NAD</keyword>
<dbReference type="SUPFAM" id="SSF51735">
    <property type="entry name" value="NAD(P)-binding Rossmann-fold domains"/>
    <property type="match status" value="1"/>
</dbReference>
<dbReference type="PROSITE" id="PS00059">
    <property type="entry name" value="ADH_ZINC"/>
    <property type="match status" value="1"/>
</dbReference>
<comment type="similarity">
    <text evidence="6">Belongs to the zinc-containing alcohol dehydrogenase family.</text>
</comment>
<dbReference type="InterPro" id="IPR020843">
    <property type="entry name" value="ER"/>
</dbReference>
<keyword evidence="9" id="KW-1185">Reference proteome</keyword>
<evidence type="ECO:0000256" key="5">
    <source>
        <dbReference type="ARBA" id="ARBA00023027"/>
    </source>
</evidence>
<dbReference type="FunFam" id="3.40.50.720:FF:000003">
    <property type="entry name" value="S-(hydroxymethyl)glutathione dehydrogenase"/>
    <property type="match status" value="1"/>
</dbReference>
<dbReference type="GO" id="GO:0005829">
    <property type="term" value="C:cytosol"/>
    <property type="evidence" value="ECO:0007669"/>
    <property type="project" value="TreeGrafter"/>
</dbReference>
<dbReference type="Proteomes" id="UP000291301">
    <property type="component" value="Unassembled WGS sequence"/>
</dbReference>
<keyword evidence="4" id="KW-0560">Oxidoreductase</keyword>
<evidence type="ECO:0000256" key="6">
    <source>
        <dbReference type="RuleBase" id="RU361277"/>
    </source>
</evidence>
<keyword evidence="2 6" id="KW-0479">Metal-binding</keyword>
<dbReference type="EMBL" id="SJST01000002">
    <property type="protein sequence ID" value="TCD15516.1"/>
    <property type="molecule type" value="Genomic_DNA"/>
</dbReference>
<evidence type="ECO:0000259" key="7">
    <source>
        <dbReference type="SMART" id="SM00829"/>
    </source>
</evidence>
<reference evidence="8 9" key="1">
    <citation type="journal article" date="2015" name="Antonie Van Leeuwenhoek">
        <title>Oricola cellulosilytica gen. nov., sp. nov., a cellulose-degrading bacterium of the family Phyllobacteriaceae isolated from surface seashore water, and emended descriptions of Mesorhizobium loti and Phyllobacterium myrsinacearum.</title>
        <authorList>
            <person name="Hameed A."/>
            <person name="Shahina M."/>
            <person name="Lai W.A."/>
            <person name="Lin S.Y."/>
            <person name="Young L.S."/>
            <person name="Liu Y.C."/>
            <person name="Hsu Y.H."/>
            <person name="Young C.C."/>
        </authorList>
    </citation>
    <scope>NUCLEOTIDE SEQUENCE [LARGE SCALE GENOMIC DNA]</scope>
    <source>
        <strain evidence="8 9">KCTC 52183</strain>
    </source>
</reference>
<evidence type="ECO:0000313" key="9">
    <source>
        <dbReference type="Proteomes" id="UP000291301"/>
    </source>
</evidence>
<organism evidence="8 9">
    <name type="scientific">Oricola cellulosilytica</name>
    <dbReference type="NCBI Taxonomy" id="1429082"/>
    <lineage>
        <taxon>Bacteria</taxon>
        <taxon>Pseudomonadati</taxon>
        <taxon>Pseudomonadota</taxon>
        <taxon>Alphaproteobacteria</taxon>
        <taxon>Hyphomicrobiales</taxon>
        <taxon>Ahrensiaceae</taxon>
        <taxon>Oricola</taxon>
    </lineage>
</organism>
<dbReference type="CDD" id="cd08279">
    <property type="entry name" value="Zn_ADH_class_III"/>
    <property type="match status" value="1"/>
</dbReference>
<dbReference type="PANTHER" id="PTHR43880:SF12">
    <property type="entry name" value="ALCOHOL DEHYDROGENASE CLASS-3"/>
    <property type="match status" value="1"/>
</dbReference>
<dbReference type="InterPro" id="IPR011032">
    <property type="entry name" value="GroES-like_sf"/>
</dbReference>
<dbReference type="InterPro" id="IPR002328">
    <property type="entry name" value="ADH_Zn_CS"/>
</dbReference>
<dbReference type="PANTHER" id="PTHR43880">
    <property type="entry name" value="ALCOHOL DEHYDROGENASE"/>
    <property type="match status" value="1"/>
</dbReference>
<dbReference type="Pfam" id="PF08240">
    <property type="entry name" value="ADH_N"/>
    <property type="match status" value="1"/>
</dbReference>
<comment type="caution">
    <text evidence="8">The sequence shown here is derived from an EMBL/GenBank/DDBJ whole genome shotgun (WGS) entry which is preliminary data.</text>
</comment>
<evidence type="ECO:0000256" key="2">
    <source>
        <dbReference type="ARBA" id="ARBA00022723"/>
    </source>
</evidence>
<sequence>MRAAVCRSFGAPLSIETVRLADPGPGEVKIAIKACAICHSDIVYADGGWGGEPPMVLGHEAAGVVEQTGSGVRGIAPGDHVVVTLIRSCGCCHYCSGGHQVLCEEVFPLDRRSAILGQDGTGLVQGLRTGAFAEKVVVERSQVAVISRDIAFDSASLLACGVITGFGAVTNTAQVPAGSHVAVIGCGGVGLNAIQGAAACAARTITAIDLSDAKLDAAKRFGATLAVNPAHGDPRDALMAITEGRGADFVFVTVGAKSAIDGASQYITRNGTIVIVGMPPLGVTGEYDPGTLAGWSQKIVGSKMGSSRVSRDIPYLAALYQSGRLKLDELITGRYPLDGINEAIESTRRGEALRNVIVFD</sequence>
<name>A0A4R0PDY5_9HYPH</name>
<comment type="cofactor">
    <cofactor evidence="1 6">
        <name>Zn(2+)</name>
        <dbReference type="ChEBI" id="CHEBI:29105"/>
    </cofactor>
</comment>
<dbReference type="SMART" id="SM00829">
    <property type="entry name" value="PKS_ER"/>
    <property type="match status" value="1"/>
</dbReference>
<protein>
    <submittedName>
        <fullName evidence="8">Zn-dependent alcohol dehydrogenase</fullName>
    </submittedName>
</protein>
<keyword evidence="3 6" id="KW-0862">Zinc</keyword>
<dbReference type="Pfam" id="PF00107">
    <property type="entry name" value="ADH_zinc_N"/>
    <property type="match status" value="1"/>
</dbReference>
<evidence type="ECO:0000256" key="3">
    <source>
        <dbReference type="ARBA" id="ARBA00022833"/>
    </source>
</evidence>
<evidence type="ECO:0000256" key="1">
    <source>
        <dbReference type="ARBA" id="ARBA00001947"/>
    </source>
</evidence>
<evidence type="ECO:0000256" key="4">
    <source>
        <dbReference type="ARBA" id="ARBA00023002"/>
    </source>
</evidence>
<dbReference type="InterPro" id="IPR036291">
    <property type="entry name" value="NAD(P)-bd_dom_sf"/>
</dbReference>
<dbReference type="InterPro" id="IPR013154">
    <property type="entry name" value="ADH-like_N"/>
</dbReference>
<feature type="domain" description="Enoyl reductase (ER)" evidence="7">
    <location>
        <begin position="10"/>
        <end position="357"/>
    </location>
</feature>
<dbReference type="AlphaFoldDB" id="A0A4R0PDY5"/>
<dbReference type="InterPro" id="IPR013149">
    <property type="entry name" value="ADH-like_C"/>
</dbReference>